<gene>
    <name evidence="3" type="primary">araT</name>
    <name evidence="3" type="ORF">GCM10007962_25860</name>
</gene>
<dbReference type="InterPro" id="IPR004839">
    <property type="entry name" value="Aminotransferase_I/II_large"/>
</dbReference>
<sequence>MNQDKSTLSKRGTDLAENPARIDMALFAEASQNLYCPTTNPKGAFLLNVAENSLTASIIKNKLTAILQQQELPDWVLKYTDSKGHPDVRTTVANFMETYLCKCPIDPNTIAFSAGASAIIEVTSFVLANPGDVVVIPAPSYPMYTKDLGTKSGVERYDLQTHYHLDEIGSKAPVTISLLDKTFAELKAQNKCFKILLITSPDNPTGCRYTKAQLKELANWCIRHKVHMIVNEIYGLSLIDTQDSLIKDDYQDYGDYASFANIMAELKSDYLHLWYAFSKDFSMSGLRFGVLHSLNTSLLQGYDNANIPHMVSNITQWMVGEMLQDSAFVEHYIKTNKALLNASYKLVVEAFKNIKVPYIPSRGSLFVWVDLSRFLKEDSANGQEQLWLDIYHNTGLLLTPGAGFQHQKKGLFRIVFTAVEIPYLKVAMERLTTYLIQLENQ</sequence>
<dbReference type="InterPro" id="IPR015422">
    <property type="entry name" value="PyrdxlP-dep_Trfase_small"/>
</dbReference>
<dbReference type="GO" id="GO:0030170">
    <property type="term" value="F:pyridoxal phosphate binding"/>
    <property type="evidence" value="ECO:0007669"/>
    <property type="project" value="InterPro"/>
</dbReference>
<dbReference type="RefSeq" id="WP_188653812.1">
    <property type="nucleotide sequence ID" value="NZ_BMNR01000006.1"/>
</dbReference>
<evidence type="ECO:0000313" key="4">
    <source>
        <dbReference type="Proteomes" id="UP000612329"/>
    </source>
</evidence>
<dbReference type="GO" id="GO:0008483">
    <property type="term" value="F:transaminase activity"/>
    <property type="evidence" value="ECO:0007669"/>
    <property type="project" value="UniProtKB-KW"/>
</dbReference>
<feature type="domain" description="Aminotransferase class I/classII large" evidence="2">
    <location>
        <begin position="51"/>
        <end position="431"/>
    </location>
</feature>
<dbReference type="CDD" id="cd00609">
    <property type="entry name" value="AAT_like"/>
    <property type="match status" value="1"/>
</dbReference>
<name>A0A8J3BR41_9FLAO</name>
<dbReference type="AlphaFoldDB" id="A0A8J3BR41"/>
<dbReference type="InterPro" id="IPR015424">
    <property type="entry name" value="PyrdxlP-dep_Trfase"/>
</dbReference>
<dbReference type="PRINTS" id="PR00753">
    <property type="entry name" value="ACCSYNTHASE"/>
</dbReference>
<keyword evidence="4" id="KW-1185">Reference proteome</keyword>
<keyword evidence="3" id="KW-0032">Aminotransferase</keyword>
<reference evidence="3" key="2">
    <citation type="submission" date="2020-09" db="EMBL/GenBank/DDBJ databases">
        <authorList>
            <person name="Sun Q."/>
            <person name="Ohkuma M."/>
        </authorList>
    </citation>
    <scope>NUCLEOTIDE SEQUENCE</scope>
    <source>
        <strain evidence="3">JCM 12862</strain>
    </source>
</reference>
<dbReference type="PANTHER" id="PTHR43795">
    <property type="entry name" value="BIFUNCTIONAL ASPARTATE AMINOTRANSFERASE AND GLUTAMATE/ASPARTATE-PREPHENATE AMINOTRANSFERASE-RELATED"/>
    <property type="match status" value="1"/>
</dbReference>
<evidence type="ECO:0000256" key="1">
    <source>
        <dbReference type="ARBA" id="ARBA00022898"/>
    </source>
</evidence>
<dbReference type="Pfam" id="PF00155">
    <property type="entry name" value="Aminotran_1_2"/>
    <property type="match status" value="1"/>
</dbReference>
<dbReference type="InterPro" id="IPR015421">
    <property type="entry name" value="PyrdxlP-dep_Trfase_major"/>
</dbReference>
<dbReference type="PANTHER" id="PTHR43795:SF39">
    <property type="entry name" value="AMINOTRANSFERASE CLASS I_CLASSII DOMAIN-CONTAINING PROTEIN"/>
    <property type="match status" value="1"/>
</dbReference>
<accession>A0A8J3BR41</accession>
<keyword evidence="3" id="KW-0808">Transferase</keyword>
<dbReference type="Gene3D" id="3.90.1150.10">
    <property type="entry name" value="Aspartate Aminotransferase, domain 1"/>
    <property type="match status" value="1"/>
</dbReference>
<dbReference type="InterPro" id="IPR050478">
    <property type="entry name" value="Ethylene_sulfur-biosynth"/>
</dbReference>
<dbReference type="SUPFAM" id="SSF53383">
    <property type="entry name" value="PLP-dependent transferases"/>
    <property type="match status" value="1"/>
</dbReference>
<organism evidence="3 4">
    <name type="scientific">Yeosuana aromativorans</name>
    <dbReference type="NCBI Taxonomy" id="288019"/>
    <lineage>
        <taxon>Bacteria</taxon>
        <taxon>Pseudomonadati</taxon>
        <taxon>Bacteroidota</taxon>
        <taxon>Flavobacteriia</taxon>
        <taxon>Flavobacteriales</taxon>
        <taxon>Flavobacteriaceae</taxon>
        <taxon>Yeosuana</taxon>
    </lineage>
</organism>
<comment type="caution">
    <text evidence="3">The sequence shown here is derived from an EMBL/GenBank/DDBJ whole genome shotgun (WGS) entry which is preliminary data.</text>
</comment>
<evidence type="ECO:0000259" key="2">
    <source>
        <dbReference type="Pfam" id="PF00155"/>
    </source>
</evidence>
<proteinExistence type="predicted"/>
<evidence type="ECO:0000313" key="3">
    <source>
        <dbReference type="EMBL" id="GGK30390.1"/>
    </source>
</evidence>
<dbReference type="GO" id="GO:0006520">
    <property type="term" value="P:amino acid metabolic process"/>
    <property type="evidence" value="ECO:0007669"/>
    <property type="project" value="TreeGrafter"/>
</dbReference>
<protein>
    <submittedName>
        <fullName evidence="3">Aminotransferase</fullName>
    </submittedName>
</protein>
<reference evidence="3" key="1">
    <citation type="journal article" date="2014" name="Int. J. Syst. Evol. Microbiol.">
        <title>Complete genome sequence of Corynebacterium casei LMG S-19264T (=DSM 44701T), isolated from a smear-ripened cheese.</title>
        <authorList>
            <consortium name="US DOE Joint Genome Institute (JGI-PGF)"/>
            <person name="Walter F."/>
            <person name="Albersmeier A."/>
            <person name="Kalinowski J."/>
            <person name="Ruckert C."/>
        </authorList>
    </citation>
    <scope>NUCLEOTIDE SEQUENCE</scope>
    <source>
        <strain evidence="3">JCM 12862</strain>
    </source>
</reference>
<keyword evidence="1" id="KW-0663">Pyridoxal phosphate</keyword>
<dbReference type="EMBL" id="BMNR01000006">
    <property type="protein sequence ID" value="GGK30390.1"/>
    <property type="molecule type" value="Genomic_DNA"/>
</dbReference>
<dbReference type="Gene3D" id="3.40.640.10">
    <property type="entry name" value="Type I PLP-dependent aspartate aminotransferase-like (Major domain)"/>
    <property type="match status" value="1"/>
</dbReference>
<dbReference type="Proteomes" id="UP000612329">
    <property type="component" value="Unassembled WGS sequence"/>
</dbReference>